<gene>
    <name evidence="2" type="ORF">SAMN05192553_102272</name>
</gene>
<dbReference type="SUPFAM" id="SSF53474">
    <property type="entry name" value="alpha/beta-Hydrolases"/>
    <property type="match status" value="1"/>
</dbReference>
<dbReference type="InterPro" id="IPR029058">
    <property type="entry name" value="AB_hydrolase_fold"/>
</dbReference>
<protein>
    <submittedName>
        <fullName evidence="2">Pimeloyl-ACP methyl ester carboxylesterase</fullName>
    </submittedName>
</protein>
<keyword evidence="3" id="KW-1185">Reference proteome</keyword>
<dbReference type="RefSeq" id="WP_092170949.1">
    <property type="nucleotide sequence ID" value="NZ_FNZH01000002.1"/>
</dbReference>
<dbReference type="PANTHER" id="PTHR43433:SF5">
    <property type="entry name" value="AB HYDROLASE-1 DOMAIN-CONTAINING PROTEIN"/>
    <property type="match status" value="1"/>
</dbReference>
<dbReference type="Pfam" id="PF12697">
    <property type="entry name" value="Abhydrolase_6"/>
    <property type="match status" value="1"/>
</dbReference>
<dbReference type="Gene3D" id="3.40.50.1820">
    <property type="entry name" value="alpha/beta hydrolase"/>
    <property type="match status" value="1"/>
</dbReference>
<dbReference type="PANTHER" id="PTHR43433">
    <property type="entry name" value="HYDROLASE, ALPHA/BETA FOLD FAMILY PROTEIN"/>
    <property type="match status" value="1"/>
</dbReference>
<dbReference type="Proteomes" id="UP000199403">
    <property type="component" value="Unassembled WGS sequence"/>
</dbReference>
<dbReference type="InterPro" id="IPR000073">
    <property type="entry name" value="AB_hydrolase_1"/>
</dbReference>
<dbReference type="AlphaFoldDB" id="A0A1H6W695"/>
<organism evidence="2 3">
    <name type="scientific">Cyclobacterium xiamenense</name>
    <dbReference type="NCBI Taxonomy" id="1297121"/>
    <lineage>
        <taxon>Bacteria</taxon>
        <taxon>Pseudomonadati</taxon>
        <taxon>Bacteroidota</taxon>
        <taxon>Cytophagia</taxon>
        <taxon>Cytophagales</taxon>
        <taxon>Cyclobacteriaceae</taxon>
        <taxon>Cyclobacterium</taxon>
    </lineage>
</organism>
<accession>A0A1H6W695</accession>
<dbReference type="EMBL" id="FNZH01000002">
    <property type="protein sequence ID" value="SEJ07795.1"/>
    <property type="molecule type" value="Genomic_DNA"/>
</dbReference>
<dbReference type="STRING" id="1416801.SAMN05192553_102272"/>
<reference evidence="3" key="1">
    <citation type="submission" date="2016-10" db="EMBL/GenBank/DDBJ databases">
        <authorList>
            <person name="Varghese N."/>
            <person name="Submissions S."/>
        </authorList>
    </citation>
    <scope>NUCLEOTIDE SEQUENCE [LARGE SCALE GENOMIC DNA]</scope>
    <source>
        <strain evidence="3">IBRC-M 10761</strain>
    </source>
</reference>
<proteinExistence type="predicted"/>
<evidence type="ECO:0000259" key="1">
    <source>
        <dbReference type="Pfam" id="PF12697"/>
    </source>
</evidence>
<dbReference type="InterPro" id="IPR050471">
    <property type="entry name" value="AB_hydrolase"/>
</dbReference>
<evidence type="ECO:0000313" key="2">
    <source>
        <dbReference type="EMBL" id="SEJ07795.1"/>
    </source>
</evidence>
<feature type="domain" description="AB hydrolase-1" evidence="1">
    <location>
        <begin position="76"/>
        <end position="176"/>
    </location>
</feature>
<name>A0A1H6W695_9BACT</name>
<evidence type="ECO:0000313" key="3">
    <source>
        <dbReference type="Proteomes" id="UP000199403"/>
    </source>
</evidence>
<sequence>MPGDMFYRLFGFFLNGLARLAPKRAGKLAFYLFCRPKRRGINGEERAFLKAGSFKKMDVNGQVIHLYGWGSGAKKVLFLHGWQSNSARWQPYVDALEGSGFRVLAYDAPGHGLSGGNRFTIPENAELIQRVTNAVGGVDAVVGHSLGGYSYLYARSMYVLPVAKRLVILASPVTIGALVEVFSKALGLYPKTVACMMEEMEVRTPGGLQPFGLSKLAGTLCLPGLIIHDQQDERIPFCHAEQLAAVYPEAKLIATRGLGHRLRSDEVVQLVAGFVRGSANEGN</sequence>
<dbReference type="OrthoDB" id="9785847at2"/>